<dbReference type="CDD" id="cd01364">
    <property type="entry name" value="KISc_BimC_Eg5"/>
    <property type="match status" value="1"/>
</dbReference>
<dbReference type="PROSITE" id="PS00411">
    <property type="entry name" value="KINESIN_MOTOR_1"/>
    <property type="match status" value="1"/>
</dbReference>
<evidence type="ECO:0000256" key="10">
    <source>
        <dbReference type="PROSITE-ProRule" id="PRU00283"/>
    </source>
</evidence>
<keyword evidence="4 10" id="KW-0547">Nucleotide-binding</keyword>
<comment type="function">
    <text evidence="9">Responsible for microtubule translocation. May be important for the organization of phragmoplast-specific arrays of microtubules. Plays an essential role in stabilizing the mitotic spindle. Required during mitotic cytokinesis.</text>
</comment>
<gene>
    <name evidence="14" type="ORF">CYMTET_24764</name>
</gene>
<protein>
    <recommendedName>
        <fullName evidence="13">Kinesin motor domain-containing protein</fullName>
    </recommendedName>
</protein>
<evidence type="ECO:0000256" key="6">
    <source>
        <dbReference type="ARBA" id="ARBA00023175"/>
    </source>
</evidence>
<evidence type="ECO:0000256" key="2">
    <source>
        <dbReference type="ARBA" id="ARBA00022490"/>
    </source>
</evidence>
<dbReference type="InterPro" id="IPR047149">
    <property type="entry name" value="KIF11-like"/>
</dbReference>
<accession>A0AAE0FW02</accession>
<keyword evidence="6 10" id="KW-0505">Motor protein</keyword>
<evidence type="ECO:0000256" key="1">
    <source>
        <dbReference type="ARBA" id="ARBA00004186"/>
    </source>
</evidence>
<dbReference type="InterPro" id="IPR036961">
    <property type="entry name" value="Kinesin_motor_dom_sf"/>
</dbReference>
<dbReference type="InterPro" id="IPR047241">
    <property type="entry name" value="KIF11-like_kin_motor_dom"/>
</dbReference>
<dbReference type="AlphaFoldDB" id="A0AAE0FW02"/>
<dbReference type="InterPro" id="IPR027417">
    <property type="entry name" value="P-loop_NTPase"/>
</dbReference>
<dbReference type="PROSITE" id="PS50067">
    <property type="entry name" value="KINESIN_MOTOR_2"/>
    <property type="match status" value="1"/>
</dbReference>
<feature type="region of interest" description="Disordered" evidence="12">
    <location>
        <begin position="992"/>
        <end position="1066"/>
    </location>
</feature>
<evidence type="ECO:0000256" key="3">
    <source>
        <dbReference type="ARBA" id="ARBA00022701"/>
    </source>
</evidence>
<evidence type="ECO:0000256" key="11">
    <source>
        <dbReference type="SAM" id="Coils"/>
    </source>
</evidence>
<dbReference type="GO" id="GO:0072686">
    <property type="term" value="C:mitotic spindle"/>
    <property type="evidence" value="ECO:0007669"/>
    <property type="project" value="TreeGrafter"/>
</dbReference>
<evidence type="ECO:0000259" key="13">
    <source>
        <dbReference type="PROSITE" id="PS50067"/>
    </source>
</evidence>
<dbReference type="PANTHER" id="PTHR47970:SF12">
    <property type="entry name" value="KINESIN FAMILY MEMBER 11"/>
    <property type="match status" value="1"/>
</dbReference>
<feature type="binding site" evidence="10">
    <location>
        <begin position="101"/>
        <end position="108"/>
    </location>
    <ligand>
        <name>ATP</name>
        <dbReference type="ChEBI" id="CHEBI:30616"/>
    </ligand>
</feature>
<organism evidence="14 15">
    <name type="scientific">Cymbomonas tetramitiformis</name>
    <dbReference type="NCBI Taxonomy" id="36881"/>
    <lineage>
        <taxon>Eukaryota</taxon>
        <taxon>Viridiplantae</taxon>
        <taxon>Chlorophyta</taxon>
        <taxon>Pyramimonadophyceae</taxon>
        <taxon>Pyramimonadales</taxon>
        <taxon>Pyramimonadaceae</taxon>
        <taxon>Cymbomonas</taxon>
    </lineage>
</organism>
<feature type="compositionally biased region" description="Low complexity" evidence="12">
    <location>
        <begin position="1017"/>
        <end position="1029"/>
    </location>
</feature>
<dbReference type="Proteomes" id="UP001190700">
    <property type="component" value="Unassembled WGS sequence"/>
</dbReference>
<sequence length="1066" mass="115139">MTHVRIKSDKDKEVNVQVLLRCRPPNADEIKNRIPTVLKCNEATREVTLAQNIASKQIDRTFAFDKVFGTDASQEQIYDDAMFSVVQEALEGFNCTIFAYGQTGTGKTFTMGTEGGAVLAKDGNLAPNSGVIPRAVKHIFTALENADSEYSIKVTFLELYNEEITDLLACDARVHPGDKQAKLGLCEDGKGGVLVRGLEEEIVRNQTEILSVLERGTAQRRTAETQLNKQSSRSHSVLTITIHIKETTAEGEELIKVGKLNLVDLAGSENISRSGARDGRAREAGEINKSLLTLGRVISALVEQQSYVPYRDSKLTRLLRESLGGKTKTCIVATVSPCLNSLEETLSTLDYAHRAKNIRNKPEVNQKTTKTALLKEMNQEIEKLKLDLLAAREKDGVFMSKDRHDEREAELESGRVRVKELEETLELKEKQLAEVQNLFNSKQQQLEALTEQHEETAAELQSAQEVLEQTSEKLDKAKVGIEERNYLIAAHEHSEESLVSHTGVLAGGLSSAASEVERLYGKLERVNTKEVHNAGVLEELKQEVRSKLATLETAAESAVTTQCGVLERSATELRAFMVRKEGEMEALRGHLQSLMTGVGQNMELLAAVGKAACAETCNTAADVRDTQEARRGEVLEAAQSLNGKCETALNQMEQTLQGGAAEMQTFASMQQAVALDSLGRVRSMTARMRESLAGLESQAEELHAVAAQRASASDSALTGMVSQLEAAAREEQAALLSSVTQLVAGVFSRNQQAIADAAQHVQQEMRAGTEDVVTRVESLQAGLVAASASSSTWDAAAQVAQEEADAGITKSHGAIAEALRMAQAGCLDMRSVVGAGVESVATLHSASSTEAAKKVQDIQARAQADAAELQHCVAGTQQIVASAAESLHAALDGAHSADSKLTGEQQAQASAAGEQLAAFGEQHIGAVRGMQGLVECGLTEAMKQAPVTGETPMKKSSETLHFEIPGTQTIESLRTPRPEVVLAEFRRQQEMSQVVQEESLPEVVQEDSPKIIDVPDEQAPGPEQAPEPENLVQSDTKLNVNKEAVSTPKTGIPRMPLGKRTNSIIS</sequence>
<name>A0AAE0FW02_9CHLO</name>
<feature type="domain" description="Kinesin motor" evidence="13">
    <location>
        <begin position="15"/>
        <end position="358"/>
    </location>
</feature>
<dbReference type="EMBL" id="LGRX02012926">
    <property type="protein sequence ID" value="KAK3266625.1"/>
    <property type="molecule type" value="Genomic_DNA"/>
</dbReference>
<feature type="coiled-coil region" evidence="11">
    <location>
        <begin position="367"/>
        <end position="480"/>
    </location>
</feature>
<dbReference type="SUPFAM" id="SSF52540">
    <property type="entry name" value="P-loop containing nucleoside triphosphate hydrolases"/>
    <property type="match status" value="1"/>
</dbReference>
<dbReference type="FunFam" id="3.40.850.10:FF:000019">
    <property type="entry name" value="Kinesin-like protein KIN-5D"/>
    <property type="match status" value="1"/>
</dbReference>
<evidence type="ECO:0000256" key="9">
    <source>
        <dbReference type="ARBA" id="ARBA00046159"/>
    </source>
</evidence>
<proteinExistence type="inferred from homology"/>
<dbReference type="GO" id="GO:0051231">
    <property type="term" value="P:spindle elongation"/>
    <property type="evidence" value="ECO:0007669"/>
    <property type="project" value="TreeGrafter"/>
</dbReference>
<evidence type="ECO:0000256" key="4">
    <source>
        <dbReference type="ARBA" id="ARBA00022741"/>
    </source>
</evidence>
<keyword evidence="7" id="KW-0206">Cytoskeleton</keyword>
<dbReference type="Pfam" id="PF00225">
    <property type="entry name" value="Kinesin"/>
    <property type="match status" value="1"/>
</dbReference>
<evidence type="ECO:0000256" key="5">
    <source>
        <dbReference type="ARBA" id="ARBA00022840"/>
    </source>
</evidence>
<evidence type="ECO:0000256" key="12">
    <source>
        <dbReference type="SAM" id="MobiDB-lite"/>
    </source>
</evidence>
<evidence type="ECO:0000256" key="8">
    <source>
        <dbReference type="ARBA" id="ARBA00034704"/>
    </source>
</evidence>
<keyword evidence="2" id="KW-0963">Cytoplasm</keyword>
<dbReference type="GO" id="GO:0008574">
    <property type="term" value="F:plus-end-directed microtubule motor activity"/>
    <property type="evidence" value="ECO:0007669"/>
    <property type="project" value="TreeGrafter"/>
</dbReference>
<dbReference type="InterPro" id="IPR001752">
    <property type="entry name" value="Kinesin_motor_dom"/>
</dbReference>
<evidence type="ECO:0000313" key="14">
    <source>
        <dbReference type="EMBL" id="KAK3266625.1"/>
    </source>
</evidence>
<keyword evidence="15" id="KW-1185">Reference proteome</keyword>
<dbReference type="GO" id="GO:0090307">
    <property type="term" value="P:mitotic spindle assembly"/>
    <property type="evidence" value="ECO:0007669"/>
    <property type="project" value="TreeGrafter"/>
</dbReference>
<comment type="caution">
    <text evidence="14">The sequence shown here is derived from an EMBL/GenBank/DDBJ whole genome shotgun (WGS) entry which is preliminary data.</text>
</comment>
<dbReference type="GO" id="GO:0008017">
    <property type="term" value="F:microtubule binding"/>
    <property type="evidence" value="ECO:0007669"/>
    <property type="project" value="InterPro"/>
</dbReference>
<dbReference type="GO" id="GO:0007018">
    <property type="term" value="P:microtubule-based movement"/>
    <property type="evidence" value="ECO:0007669"/>
    <property type="project" value="InterPro"/>
</dbReference>
<dbReference type="PANTHER" id="PTHR47970">
    <property type="entry name" value="KINESIN-LIKE PROTEIN KIF11"/>
    <property type="match status" value="1"/>
</dbReference>
<keyword evidence="3" id="KW-0493">Microtubule</keyword>
<comment type="subcellular location">
    <subcellularLocation>
        <location evidence="1">Cytoplasm</location>
        <location evidence="1">Cytoskeleton</location>
        <location evidence="1">Spindle</location>
    </subcellularLocation>
</comment>
<reference evidence="14 15" key="1">
    <citation type="journal article" date="2015" name="Genome Biol. Evol.">
        <title>Comparative Genomics of a Bacterivorous Green Alga Reveals Evolutionary Causalities and Consequences of Phago-Mixotrophic Mode of Nutrition.</title>
        <authorList>
            <person name="Burns J.A."/>
            <person name="Paasch A."/>
            <person name="Narechania A."/>
            <person name="Kim E."/>
        </authorList>
    </citation>
    <scope>NUCLEOTIDE SEQUENCE [LARGE SCALE GENOMIC DNA]</scope>
    <source>
        <strain evidence="14 15">PLY_AMNH</strain>
    </source>
</reference>
<dbReference type="PRINTS" id="PR00380">
    <property type="entry name" value="KINESINHEAVY"/>
</dbReference>
<dbReference type="GO" id="GO:0005876">
    <property type="term" value="C:spindle microtubule"/>
    <property type="evidence" value="ECO:0007669"/>
    <property type="project" value="TreeGrafter"/>
</dbReference>
<keyword evidence="11" id="KW-0175">Coiled coil</keyword>
<dbReference type="GO" id="GO:0005524">
    <property type="term" value="F:ATP binding"/>
    <property type="evidence" value="ECO:0007669"/>
    <property type="project" value="UniProtKB-UniRule"/>
</dbReference>
<keyword evidence="5 10" id="KW-0067">ATP-binding</keyword>
<dbReference type="Gene3D" id="3.40.850.10">
    <property type="entry name" value="Kinesin motor domain"/>
    <property type="match status" value="1"/>
</dbReference>
<evidence type="ECO:0000256" key="7">
    <source>
        <dbReference type="ARBA" id="ARBA00023212"/>
    </source>
</evidence>
<evidence type="ECO:0000313" key="15">
    <source>
        <dbReference type="Proteomes" id="UP001190700"/>
    </source>
</evidence>
<comment type="similarity">
    <text evidence="8">Belongs to the TRAFAC class myosin-kinesin ATPase superfamily. Kinesin family. KIN-5/BimC subfamily.</text>
</comment>
<dbReference type="InterPro" id="IPR019821">
    <property type="entry name" value="Kinesin_motor_CS"/>
</dbReference>
<dbReference type="SMART" id="SM00129">
    <property type="entry name" value="KISc"/>
    <property type="match status" value="1"/>
</dbReference>